<organism evidence="2 3">
    <name type="scientific">candidate division TA06 bacterium B3_TA06</name>
    <dbReference type="NCBI Taxonomy" id="2012487"/>
    <lineage>
        <taxon>Bacteria</taxon>
        <taxon>Bacteria division TA06</taxon>
    </lineage>
</organism>
<protein>
    <submittedName>
        <fullName evidence="2">Uncharacterized protein</fullName>
    </submittedName>
</protein>
<evidence type="ECO:0000256" key="1">
    <source>
        <dbReference type="SAM" id="SignalP"/>
    </source>
</evidence>
<feature type="signal peptide" evidence="1">
    <location>
        <begin position="1"/>
        <end position="23"/>
    </location>
</feature>
<keyword evidence="1" id="KW-0732">Signal</keyword>
<comment type="caution">
    <text evidence="2">The sequence shown here is derived from an EMBL/GenBank/DDBJ whole genome shotgun (WGS) entry which is preliminary data.</text>
</comment>
<name>A0A532V8B1_UNCT6</name>
<evidence type="ECO:0000313" key="3">
    <source>
        <dbReference type="Proteomes" id="UP000317778"/>
    </source>
</evidence>
<proteinExistence type="predicted"/>
<dbReference type="AlphaFoldDB" id="A0A532V8B1"/>
<dbReference type="EMBL" id="NJBO01000004">
    <property type="protein sequence ID" value="TKJ43440.1"/>
    <property type="molecule type" value="Genomic_DNA"/>
</dbReference>
<feature type="chain" id="PRO_5022020062" evidence="1">
    <location>
        <begin position="24"/>
        <end position="107"/>
    </location>
</feature>
<dbReference type="Proteomes" id="UP000317778">
    <property type="component" value="Unassembled WGS sequence"/>
</dbReference>
<reference evidence="2 3" key="1">
    <citation type="submission" date="2017-06" db="EMBL/GenBank/DDBJ databases">
        <title>Novel microbial phyla capable of carbon fixation and sulfur reduction in deep-sea sediments.</title>
        <authorList>
            <person name="Huang J."/>
            <person name="Baker B."/>
            <person name="Wang Y."/>
        </authorList>
    </citation>
    <scope>NUCLEOTIDE SEQUENCE [LARGE SCALE GENOMIC DNA]</scope>
    <source>
        <strain evidence="2">B3_TA06</strain>
    </source>
</reference>
<gene>
    <name evidence="2" type="ORF">CEE36_03650</name>
</gene>
<sequence length="107" mass="11658">MKRVALAFAALVFFGLMVSPLFADCTEEDIHNAVAEWAGVPPEQVTDVTLLDGLGGKLWPQDAPPLIADIEQMCGCIIPPEVYETLAYVDDIDDFVGVDDLNTKPKH</sequence>
<accession>A0A532V8B1</accession>
<evidence type="ECO:0000313" key="2">
    <source>
        <dbReference type="EMBL" id="TKJ43440.1"/>
    </source>
</evidence>